<dbReference type="UniPathway" id="UPA00113">
    <property type="reaction ID" value="UER00532"/>
</dbReference>
<dbReference type="GO" id="GO:0071555">
    <property type="term" value="P:cell wall organization"/>
    <property type="evidence" value="ECO:0007669"/>
    <property type="project" value="UniProtKB-KW"/>
</dbReference>
<feature type="binding site" evidence="18">
    <location>
        <begin position="80"/>
        <end position="81"/>
    </location>
    <ligand>
        <name>UDP-N-acetyl-alpha-D-glucosamine</name>
        <dbReference type="ChEBI" id="CHEBI:57705"/>
    </ligand>
</feature>
<dbReference type="EC" id="2.7.7.23" evidence="18"/>
<dbReference type="GO" id="GO:0006048">
    <property type="term" value="P:UDP-N-acetylglucosamine biosynthetic process"/>
    <property type="evidence" value="ECO:0007669"/>
    <property type="project" value="UniProtKB-UniPathway"/>
</dbReference>
<dbReference type="GO" id="GO:0003977">
    <property type="term" value="F:UDP-N-acetylglucosamine diphosphorylase activity"/>
    <property type="evidence" value="ECO:0007669"/>
    <property type="project" value="UniProtKB-UniRule"/>
</dbReference>
<evidence type="ECO:0000256" key="7">
    <source>
        <dbReference type="ARBA" id="ARBA00022723"/>
    </source>
</evidence>
<feature type="binding site" evidence="18">
    <location>
        <position position="425"/>
    </location>
    <ligand>
        <name>acetyl-CoA</name>
        <dbReference type="ChEBI" id="CHEBI:57288"/>
    </ligand>
</feature>
<feature type="binding site" evidence="18">
    <location>
        <position position="170"/>
    </location>
    <ligand>
        <name>UDP-N-acetyl-alpha-D-glucosamine</name>
        <dbReference type="ChEBI" id="CHEBI:57705"/>
    </ligand>
</feature>
<evidence type="ECO:0000313" key="21">
    <source>
        <dbReference type="Proteomes" id="UP000287233"/>
    </source>
</evidence>
<keyword evidence="10 18" id="KW-0133">Cell shape</keyword>
<evidence type="ECO:0000256" key="10">
    <source>
        <dbReference type="ARBA" id="ARBA00022960"/>
    </source>
</evidence>
<feature type="binding site" evidence="18">
    <location>
        <position position="351"/>
    </location>
    <ligand>
        <name>UDP-N-acetyl-alpha-D-glucosamine</name>
        <dbReference type="ChEBI" id="CHEBI:57705"/>
    </ligand>
</feature>
<dbReference type="CDD" id="cd02540">
    <property type="entry name" value="GT2_GlmU_N_bac"/>
    <property type="match status" value="1"/>
</dbReference>
<comment type="subcellular location">
    <subcellularLocation>
        <location evidence="1 18">Cytoplasm</location>
    </subcellularLocation>
</comment>
<feature type="binding site" evidence="18">
    <location>
        <position position="442"/>
    </location>
    <ligand>
        <name>acetyl-CoA</name>
        <dbReference type="ChEBI" id="CHEBI:57288"/>
    </ligand>
</feature>
<feature type="binding site" evidence="18">
    <location>
        <position position="155"/>
    </location>
    <ligand>
        <name>UDP-N-acetyl-alpha-D-glucosamine</name>
        <dbReference type="ChEBI" id="CHEBI:57705"/>
    </ligand>
</feature>
<evidence type="ECO:0000313" key="20">
    <source>
        <dbReference type="EMBL" id="QAA77395.1"/>
    </source>
</evidence>
<keyword evidence="6 18" id="KW-0548">Nucleotidyltransferase</keyword>
<evidence type="ECO:0000256" key="11">
    <source>
        <dbReference type="ARBA" id="ARBA00022984"/>
    </source>
</evidence>
<accession>A0A410FWA5</accession>
<evidence type="ECO:0000256" key="4">
    <source>
        <dbReference type="ARBA" id="ARBA00022490"/>
    </source>
</evidence>
<dbReference type="EMBL" id="CP034928">
    <property type="protein sequence ID" value="QAA77395.1"/>
    <property type="molecule type" value="Genomic_DNA"/>
</dbReference>
<protein>
    <recommendedName>
        <fullName evidence="18">Bifunctional protein GlmU</fullName>
    </recommendedName>
    <domain>
        <recommendedName>
            <fullName evidence="18">UDP-N-acetylglucosamine pyrophosphorylase</fullName>
            <ecNumber evidence="18">2.7.7.23</ecNumber>
        </recommendedName>
        <alternativeName>
            <fullName evidence="18">N-acetylglucosamine-1-phosphate uridyltransferase</fullName>
        </alternativeName>
    </domain>
    <domain>
        <recommendedName>
            <fullName evidence="18">Glucosamine-1-phosphate N-acetyltransferase</fullName>
            <ecNumber evidence="18">2.3.1.157</ecNumber>
        </recommendedName>
    </domain>
</protein>
<dbReference type="InterPro" id="IPR005882">
    <property type="entry name" value="Bifunctional_GlmU"/>
</dbReference>
<name>A0A410FWA5_BIPS1</name>
<dbReference type="PANTHER" id="PTHR43584">
    <property type="entry name" value="NUCLEOTIDYL TRANSFERASE"/>
    <property type="match status" value="1"/>
</dbReference>
<dbReference type="HAMAP" id="MF_01631">
    <property type="entry name" value="GlmU"/>
    <property type="match status" value="1"/>
</dbReference>
<comment type="catalytic activity">
    <reaction evidence="15 18">
        <text>alpha-D-glucosamine 1-phosphate + acetyl-CoA = N-acetyl-alpha-D-glucosamine 1-phosphate + CoA + H(+)</text>
        <dbReference type="Rhea" id="RHEA:13725"/>
        <dbReference type="ChEBI" id="CHEBI:15378"/>
        <dbReference type="ChEBI" id="CHEBI:57287"/>
        <dbReference type="ChEBI" id="CHEBI:57288"/>
        <dbReference type="ChEBI" id="CHEBI:57776"/>
        <dbReference type="ChEBI" id="CHEBI:58516"/>
        <dbReference type="EC" id="2.3.1.157"/>
    </reaction>
</comment>
<dbReference type="EC" id="2.3.1.157" evidence="18"/>
<comment type="pathway">
    <text evidence="18">Bacterial outer membrane biogenesis; LPS lipid A biosynthesis.</text>
</comment>
<comment type="subunit">
    <text evidence="18">Homotrimer.</text>
</comment>
<keyword evidence="5 18" id="KW-0808">Transferase</keyword>
<feature type="region of interest" description="Pyrophosphorylase" evidence="18">
    <location>
        <begin position="1"/>
        <end position="230"/>
    </location>
</feature>
<dbReference type="CDD" id="cd03353">
    <property type="entry name" value="LbH_GlmU_C"/>
    <property type="match status" value="1"/>
</dbReference>
<keyword evidence="12 18" id="KW-0511">Multifunctional enzyme</keyword>
<feature type="binding site" evidence="18">
    <location>
        <begin position="10"/>
        <end position="13"/>
    </location>
    <ligand>
        <name>UDP-N-acetyl-alpha-D-glucosamine</name>
        <dbReference type="ChEBI" id="CHEBI:57705"/>
    </ligand>
</feature>
<comment type="pathway">
    <text evidence="18">Nucleotide-sugar biosynthesis; UDP-N-acetyl-alpha-D-glucosamine biosynthesis; N-acetyl-alpha-D-glucosamine 1-phosphate from alpha-D-glucosamine 6-phosphate (route II): step 2/2.</text>
</comment>
<keyword evidence="14 18" id="KW-0961">Cell wall biogenesis/degradation</keyword>
<dbReference type="InterPro" id="IPR001451">
    <property type="entry name" value="Hexapep"/>
</dbReference>
<feature type="domain" description="MobA-like NTP transferase" evidence="19">
    <location>
        <begin position="8"/>
        <end position="126"/>
    </location>
</feature>
<comment type="cofactor">
    <cofactor evidence="18">
        <name>Mg(2+)</name>
        <dbReference type="ChEBI" id="CHEBI:18420"/>
    </cofactor>
    <text evidence="18">Binds 1 Mg(2+) ion per subunit.</text>
</comment>
<dbReference type="Pfam" id="PF00132">
    <property type="entry name" value="Hexapep"/>
    <property type="match status" value="2"/>
</dbReference>
<dbReference type="PROSITE" id="PS00101">
    <property type="entry name" value="HEXAPEP_TRANSFERASES"/>
    <property type="match status" value="2"/>
</dbReference>
<evidence type="ECO:0000256" key="18">
    <source>
        <dbReference type="HAMAP-Rule" id="MF_01631"/>
    </source>
</evidence>
<keyword evidence="8 18" id="KW-0677">Repeat</keyword>
<feature type="binding site" evidence="18">
    <location>
        <position position="407"/>
    </location>
    <ligand>
        <name>acetyl-CoA</name>
        <dbReference type="ChEBI" id="CHEBI:57288"/>
    </ligand>
</feature>
<evidence type="ECO:0000256" key="17">
    <source>
        <dbReference type="ARBA" id="ARBA00049628"/>
    </source>
</evidence>
<comment type="pathway">
    <text evidence="18">Nucleotide-sugar biosynthesis; UDP-N-acetyl-alpha-D-glucosamine biosynthesis; UDP-N-acetyl-alpha-D-glucosamine from N-acetyl-alpha-D-glucosamine 1-phosphate: step 1/1.</text>
</comment>
<keyword evidence="11 18" id="KW-0573">Peptidoglycan synthesis</keyword>
<keyword evidence="4 18" id="KW-0963">Cytoplasm</keyword>
<dbReference type="InterPro" id="IPR025877">
    <property type="entry name" value="MobA-like_NTP_Trfase"/>
</dbReference>
<reference evidence="21" key="1">
    <citation type="submission" date="2018-12" db="EMBL/GenBank/DDBJ databases">
        <title>Complete genome sequence of an uncultured bacterium of the candidate phylum Bipolaricaulota.</title>
        <authorList>
            <person name="Kadnikov V.V."/>
            <person name="Mardanov A.V."/>
            <person name="Beletsky A.V."/>
            <person name="Frank Y.A."/>
            <person name="Karnachuk O.V."/>
            <person name="Ravin N.V."/>
        </authorList>
    </citation>
    <scope>NUCLEOTIDE SEQUENCE [LARGE SCALE GENOMIC DNA]</scope>
</reference>
<proteinExistence type="inferred from homology"/>
<feature type="binding site" evidence="18">
    <location>
        <position position="228"/>
    </location>
    <ligand>
        <name>Mg(2+)</name>
        <dbReference type="ChEBI" id="CHEBI:18420"/>
    </ligand>
</feature>
<feature type="active site" description="Proton acceptor" evidence="18">
    <location>
        <position position="363"/>
    </location>
</feature>
<feature type="region of interest" description="N-acetyltransferase" evidence="18">
    <location>
        <begin position="252"/>
        <end position="463"/>
    </location>
</feature>
<dbReference type="SUPFAM" id="SSF51161">
    <property type="entry name" value="Trimeric LpxA-like enzymes"/>
    <property type="match status" value="1"/>
</dbReference>
<feature type="binding site" evidence="18">
    <location>
        <position position="366"/>
    </location>
    <ligand>
        <name>UDP-N-acetyl-alpha-D-glucosamine</name>
        <dbReference type="ChEBI" id="CHEBI:57705"/>
    </ligand>
</feature>
<evidence type="ECO:0000256" key="9">
    <source>
        <dbReference type="ARBA" id="ARBA00022842"/>
    </source>
</evidence>
<evidence type="ECO:0000256" key="5">
    <source>
        <dbReference type="ARBA" id="ARBA00022679"/>
    </source>
</evidence>
<dbReference type="PANTHER" id="PTHR43584:SF3">
    <property type="entry name" value="BIFUNCTIONAL PROTEIN GLMU"/>
    <property type="match status" value="1"/>
</dbReference>
<dbReference type="InterPro" id="IPR050065">
    <property type="entry name" value="GlmU-like"/>
</dbReference>
<comment type="function">
    <text evidence="17 18">Catalyzes the last two sequential reactions in the de novo biosynthetic pathway for UDP-N-acetylglucosamine (UDP-GlcNAc). The C-terminal domain catalyzes the transfer of acetyl group from acetyl coenzyme A to glucosamine-1-phosphate (GlcN-1-P) to produce N-acetylglucosamine-1-phosphate (GlcNAc-1-P), which is converted into UDP-GlcNAc by the transfer of uridine 5-monophosphate (from uridine 5-triphosphate), a reaction catalyzed by the N-terminal domain.</text>
</comment>
<keyword evidence="9 18" id="KW-0460">Magnesium</keyword>
<dbReference type="Pfam" id="PF12804">
    <property type="entry name" value="NTP_transf_3"/>
    <property type="match status" value="1"/>
</dbReference>
<feature type="binding site" evidence="18">
    <location>
        <position position="377"/>
    </location>
    <ligand>
        <name>UDP-N-acetyl-alpha-D-glucosamine</name>
        <dbReference type="ChEBI" id="CHEBI:57705"/>
    </ligand>
</feature>
<dbReference type="Gene3D" id="3.90.550.10">
    <property type="entry name" value="Spore Coat Polysaccharide Biosynthesis Protein SpsA, Chain A"/>
    <property type="match status" value="1"/>
</dbReference>
<feature type="binding site" evidence="18">
    <location>
        <position position="24"/>
    </location>
    <ligand>
        <name>UDP-N-acetyl-alpha-D-glucosamine</name>
        <dbReference type="ChEBI" id="CHEBI:57705"/>
    </ligand>
</feature>
<dbReference type="Gene3D" id="2.160.10.10">
    <property type="entry name" value="Hexapeptide repeat proteins"/>
    <property type="match status" value="1"/>
</dbReference>
<keyword evidence="7 18" id="KW-0479">Metal-binding</keyword>
<dbReference type="GO" id="GO:0019134">
    <property type="term" value="F:glucosamine-1-phosphate N-acetyltransferase activity"/>
    <property type="evidence" value="ECO:0007669"/>
    <property type="project" value="UniProtKB-UniRule"/>
</dbReference>
<dbReference type="KEGG" id="bih:BIP78_1631"/>
<dbReference type="InterPro" id="IPR038009">
    <property type="entry name" value="GlmU_C_LbH"/>
</dbReference>
<dbReference type="GO" id="GO:0000902">
    <property type="term" value="P:cell morphogenesis"/>
    <property type="evidence" value="ECO:0007669"/>
    <property type="project" value="UniProtKB-UniRule"/>
</dbReference>
<feature type="binding site" evidence="18">
    <location>
        <position position="380"/>
    </location>
    <ligand>
        <name>acetyl-CoA</name>
        <dbReference type="ChEBI" id="CHEBI:57288"/>
    </ligand>
</feature>
<dbReference type="SUPFAM" id="SSF53448">
    <property type="entry name" value="Nucleotide-diphospho-sugar transferases"/>
    <property type="match status" value="1"/>
</dbReference>
<dbReference type="GO" id="GO:0009245">
    <property type="term" value="P:lipid A biosynthetic process"/>
    <property type="evidence" value="ECO:0007669"/>
    <property type="project" value="UniProtKB-UniRule"/>
</dbReference>
<evidence type="ECO:0000256" key="1">
    <source>
        <dbReference type="ARBA" id="ARBA00004496"/>
    </source>
</evidence>
<feature type="binding site" evidence="18">
    <location>
        <position position="333"/>
    </location>
    <ligand>
        <name>UDP-N-acetyl-alpha-D-glucosamine</name>
        <dbReference type="ChEBI" id="CHEBI:57705"/>
    </ligand>
</feature>
<dbReference type="GO" id="GO:0009252">
    <property type="term" value="P:peptidoglycan biosynthetic process"/>
    <property type="evidence" value="ECO:0007669"/>
    <property type="project" value="UniProtKB-UniRule"/>
</dbReference>
<dbReference type="GO" id="GO:0000287">
    <property type="term" value="F:magnesium ion binding"/>
    <property type="evidence" value="ECO:0007669"/>
    <property type="project" value="UniProtKB-UniRule"/>
</dbReference>
<gene>
    <name evidence="18" type="primary">glmU</name>
    <name evidence="20" type="ORF">BIP78_1631</name>
</gene>
<dbReference type="InterPro" id="IPR011004">
    <property type="entry name" value="Trimer_LpxA-like_sf"/>
</dbReference>
<evidence type="ECO:0000256" key="14">
    <source>
        <dbReference type="ARBA" id="ARBA00023316"/>
    </source>
</evidence>
<evidence type="ECO:0000259" key="19">
    <source>
        <dbReference type="Pfam" id="PF12804"/>
    </source>
</evidence>
<dbReference type="InterPro" id="IPR018357">
    <property type="entry name" value="Hexapep_transf_CS"/>
</dbReference>
<dbReference type="Proteomes" id="UP000287233">
    <property type="component" value="Chromosome"/>
</dbReference>
<organism evidence="20 21">
    <name type="scientific">Bipolaricaulis sibiricus</name>
    <dbReference type="NCBI Taxonomy" id="2501609"/>
    <lineage>
        <taxon>Bacteria</taxon>
        <taxon>Candidatus Bipolaricaulota</taxon>
        <taxon>Candidatus Bipolaricaulia</taxon>
        <taxon>Candidatus Bipolaricaulales</taxon>
        <taxon>Candidatus Bipolaricaulaceae</taxon>
        <taxon>Candidatus Bipolaricaulis</taxon>
    </lineage>
</organism>
<dbReference type="InterPro" id="IPR029044">
    <property type="entry name" value="Nucleotide-diphossugar_trans"/>
</dbReference>
<comment type="caution">
    <text evidence="18">Lacks conserved residue(s) required for the propagation of feature annotation.</text>
</comment>
<feature type="binding site" evidence="18">
    <location>
        <position position="75"/>
    </location>
    <ligand>
        <name>UDP-N-acetyl-alpha-D-glucosamine</name>
        <dbReference type="ChEBI" id="CHEBI:57705"/>
    </ligand>
</feature>
<comment type="similarity">
    <text evidence="3 18">In the N-terminal section; belongs to the N-acetylglucosamine-1-phosphate uridyltransferase family.</text>
</comment>
<comment type="catalytic activity">
    <reaction evidence="16 18">
        <text>N-acetyl-alpha-D-glucosamine 1-phosphate + UTP + H(+) = UDP-N-acetyl-alpha-D-glucosamine + diphosphate</text>
        <dbReference type="Rhea" id="RHEA:13509"/>
        <dbReference type="ChEBI" id="CHEBI:15378"/>
        <dbReference type="ChEBI" id="CHEBI:33019"/>
        <dbReference type="ChEBI" id="CHEBI:46398"/>
        <dbReference type="ChEBI" id="CHEBI:57705"/>
        <dbReference type="ChEBI" id="CHEBI:57776"/>
        <dbReference type="EC" id="2.7.7.23"/>
    </reaction>
</comment>
<evidence type="ECO:0000256" key="2">
    <source>
        <dbReference type="ARBA" id="ARBA00007707"/>
    </source>
</evidence>
<sequence>MDDSLDIVVLAAGKGTRMRSRRPKVLHPLCGVPLLEHVLRTAFSLSPRRVVVVVGHGGEEVRATSAADRVTFVDQGEPRGTGHAVFATRGAVAARTFLVLPGDVPLVPADALRALVRFHHERKATVSLLTMEPPDPGSYGRVARGDDGRPLRVVEASDATTEERAIREVNSGIWCLENSPELWEALAGLTTANAKGEFYLTDLVAWFSPPGKAAALLWPEADALRGVNDRLDLAQVEGALRRRILAAWMRDGVTVVDPATVYPSLDATVGEDTVLHPGTHLLGATVVGAGCTVGPQAYVVDSQIEDGARVWLSVVEGATVGPEANVGPYAHLRPGARIGRKAKVGNFVEVKAAVLGDGVKAGHLAYIGDAEVGAETNIGAGAITCNFRPGSKEKFRTEIGRGAFIGSNVSLVAPIRIGEGAVIGAGSVVTYDVPPYALALERAPEIVKTDWARQTVTGGEAHD</sequence>
<dbReference type="NCBIfam" id="TIGR01173">
    <property type="entry name" value="glmU"/>
    <property type="match status" value="1"/>
</dbReference>
<dbReference type="GO" id="GO:0008360">
    <property type="term" value="P:regulation of cell shape"/>
    <property type="evidence" value="ECO:0007669"/>
    <property type="project" value="UniProtKB-KW"/>
</dbReference>
<comment type="similarity">
    <text evidence="2 18">In the C-terminal section; belongs to the transferase hexapeptide repeat family.</text>
</comment>
<feature type="binding site" evidence="18">
    <location>
        <position position="228"/>
    </location>
    <ligand>
        <name>UDP-N-acetyl-alpha-D-glucosamine</name>
        <dbReference type="ChEBI" id="CHEBI:57705"/>
    </ligand>
</feature>
<feature type="binding site" evidence="18">
    <location>
        <position position="140"/>
    </location>
    <ligand>
        <name>UDP-N-acetyl-alpha-D-glucosamine</name>
        <dbReference type="ChEBI" id="CHEBI:57705"/>
    </ligand>
</feature>
<evidence type="ECO:0000256" key="3">
    <source>
        <dbReference type="ARBA" id="ARBA00007947"/>
    </source>
</evidence>
<feature type="binding site" evidence="18">
    <location>
        <position position="103"/>
    </location>
    <ligand>
        <name>Mg(2+)</name>
        <dbReference type="ChEBI" id="CHEBI:18420"/>
    </ligand>
</feature>
<dbReference type="GO" id="GO:0016020">
    <property type="term" value="C:membrane"/>
    <property type="evidence" value="ECO:0007669"/>
    <property type="project" value="GOC"/>
</dbReference>
<dbReference type="UniPathway" id="UPA00973"/>
<evidence type="ECO:0000256" key="16">
    <source>
        <dbReference type="ARBA" id="ARBA00048493"/>
    </source>
</evidence>
<evidence type="ECO:0000256" key="15">
    <source>
        <dbReference type="ARBA" id="ARBA00048247"/>
    </source>
</evidence>
<evidence type="ECO:0000256" key="8">
    <source>
        <dbReference type="ARBA" id="ARBA00022737"/>
    </source>
</evidence>
<dbReference type="GO" id="GO:0005737">
    <property type="term" value="C:cytoplasm"/>
    <property type="evidence" value="ECO:0007669"/>
    <property type="project" value="UniProtKB-SubCell"/>
</dbReference>
<dbReference type="AlphaFoldDB" id="A0A410FWA5"/>
<evidence type="ECO:0000256" key="13">
    <source>
        <dbReference type="ARBA" id="ARBA00023315"/>
    </source>
</evidence>
<keyword evidence="13 18" id="KW-0012">Acyltransferase</keyword>
<feature type="region of interest" description="Linker" evidence="18">
    <location>
        <begin position="231"/>
        <end position="251"/>
    </location>
</feature>
<evidence type="ECO:0000256" key="6">
    <source>
        <dbReference type="ARBA" id="ARBA00022695"/>
    </source>
</evidence>
<evidence type="ECO:0000256" key="12">
    <source>
        <dbReference type="ARBA" id="ARBA00023268"/>
    </source>
</evidence>